<organism evidence="2 3">
    <name type="scientific">Notothenia coriiceps</name>
    <name type="common">black rockcod</name>
    <dbReference type="NCBI Taxonomy" id="8208"/>
    <lineage>
        <taxon>Eukaryota</taxon>
        <taxon>Metazoa</taxon>
        <taxon>Chordata</taxon>
        <taxon>Craniata</taxon>
        <taxon>Vertebrata</taxon>
        <taxon>Euteleostomi</taxon>
        <taxon>Actinopterygii</taxon>
        <taxon>Neopterygii</taxon>
        <taxon>Teleostei</taxon>
        <taxon>Neoteleostei</taxon>
        <taxon>Acanthomorphata</taxon>
        <taxon>Eupercaria</taxon>
        <taxon>Perciformes</taxon>
        <taxon>Notothenioidei</taxon>
        <taxon>Nototheniidae</taxon>
        <taxon>Notothenia</taxon>
    </lineage>
</organism>
<dbReference type="GO" id="GO:0045053">
    <property type="term" value="P:protein retention in Golgi apparatus"/>
    <property type="evidence" value="ECO:0007669"/>
    <property type="project" value="TreeGrafter"/>
</dbReference>
<accession>A0A6I9NMQ5</accession>
<dbReference type="KEGG" id="ncc:104953629"/>
<dbReference type="GO" id="GO:0006623">
    <property type="term" value="P:protein targeting to vacuole"/>
    <property type="evidence" value="ECO:0007669"/>
    <property type="project" value="TreeGrafter"/>
</dbReference>
<gene>
    <name evidence="3" type="primary">LOC104953629</name>
</gene>
<dbReference type="PANTHER" id="PTHR16166">
    <property type="entry name" value="VACUOLAR PROTEIN SORTING-ASSOCIATED PROTEIN VPS13"/>
    <property type="match status" value="1"/>
</dbReference>
<evidence type="ECO:0000313" key="3">
    <source>
        <dbReference type="RefSeq" id="XP_010778904.1"/>
    </source>
</evidence>
<proteinExistence type="predicted"/>
<name>A0A6I9NMQ5_9TELE</name>
<feature type="region of interest" description="Disordered" evidence="1">
    <location>
        <begin position="31"/>
        <end position="50"/>
    </location>
</feature>
<dbReference type="Proteomes" id="UP000504611">
    <property type="component" value="Unplaced"/>
</dbReference>
<dbReference type="RefSeq" id="XP_010778904.1">
    <property type="nucleotide sequence ID" value="XM_010780602.1"/>
</dbReference>
<evidence type="ECO:0000256" key="1">
    <source>
        <dbReference type="SAM" id="MobiDB-lite"/>
    </source>
</evidence>
<keyword evidence="2" id="KW-1185">Reference proteome</keyword>
<dbReference type="InterPro" id="IPR026847">
    <property type="entry name" value="VPS13"/>
</dbReference>
<sequence>MRPGSGVLSVQVLPDGPTRVLQISDFNQRRMIRSSPSTEQDRGKGEVKKKKPEQELEVLVNLEEGVGVSLVNKVPEELVFTTLSGIDVHFTRTAANEVLELSIQNIQVDNQLLGSTQPVMLCVTPSCSDSSVSDSGPALQVNSVKVPSSLMLTYLFKHLMVTARRFTVIIEEKLLLKLLSFFGYGRTEAELETFDENIYEKPNEESGPPKRYYFENLKISLPQVKLSVFTSHKLPPDLKVTQHTHLYSHCPFLVKHLTSCIPVIGGFLFVFVVITLLQTSFTDPGILPRATPDEAADIEKQIGKSQLQS</sequence>
<protein>
    <submittedName>
        <fullName evidence="3">Vacuolar protein sorting-associated protein 13D-like</fullName>
    </submittedName>
</protein>
<dbReference type="GeneID" id="104953629"/>
<dbReference type="OrthoDB" id="272810at2759"/>
<dbReference type="GO" id="GO:0007005">
    <property type="term" value="P:mitochondrion organization"/>
    <property type="evidence" value="ECO:0007669"/>
    <property type="project" value="TreeGrafter"/>
</dbReference>
<dbReference type="AlphaFoldDB" id="A0A6I9NMQ5"/>
<reference evidence="3" key="1">
    <citation type="submission" date="2025-08" db="UniProtKB">
        <authorList>
            <consortium name="RefSeq"/>
        </authorList>
    </citation>
    <scope>IDENTIFICATION</scope>
    <source>
        <tissue evidence="3">Muscle</tissue>
    </source>
</reference>
<dbReference type="PANTHER" id="PTHR16166:SF141">
    <property type="entry name" value="INTERMEMBRANE LIPID TRANSFER PROTEIN VPS13D"/>
    <property type="match status" value="1"/>
</dbReference>
<evidence type="ECO:0000313" key="2">
    <source>
        <dbReference type="Proteomes" id="UP000504611"/>
    </source>
</evidence>